<name>D2Q1M3_KRIFD</name>
<dbReference type="Proteomes" id="UP000007967">
    <property type="component" value="Chromosome"/>
</dbReference>
<proteinExistence type="predicted"/>
<feature type="region of interest" description="Disordered" evidence="1">
    <location>
        <begin position="80"/>
        <end position="111"/>
    </location>
</feature>
<dbReference type="eggNOG" id="ENOG5032IM4">
    <property type="taxonomic scope" value="Bacteria"/>
</dbReference>
<reference evidence="3" key="1">
    <citation type="submission" date="2009-09" db="EMBL/GenBank/DDBJ databases">
        <title>The complete genome of Kribbella flavida DSM 17836.</title>
        <authorList>
            <consortium name="US DOE Joint Genome Institute (JGI-PGF)"/>
            <person name="Lucas S."/>
            <person name="Copeland A."/>
            <person name="Lapidus A."/>
            <person name="Glavina del Rio T."/>
            <person name="Dalin E."/>
            <person name="Tice H."/>
            <person name="Bruce D."/>
            <person name="Goodwin L."/>
            <person name="Pitluck S."/>
            <person name="Kyrpides N."/>
            <person name="Mavromatis K."/>
            <person name="Ivanova N."/>
            <person name="Saunders E."/>
            <person name="Brettin T."/>
            <person name="Detter J.C."/>
            <person name="Han C."/>
            <person name="Larimer F."/>
            <person name="Land M."/>
            <person name="Hauser L."/>
            <person name="Markowitz V."/>
            <person name="Cheng J.-F."/>
            <person name="Hugenholtz P."/>
            <person name="Woyke T."/>
            <person name="Wu D."/>
            <person name="Pukall R."/>
            <person name="Klenk H.-P."/>
            <person name="Eisen J.A."/>
        </authorList>
    </citation>
    <scope>NUCLEOTIDE SEQUENCE [LARGE SCALE GENOMIC DNA]</scope>
    <source>
        <strain evidence="3">DSM 17836 / JCM 10339 / NBRC 14399</strain>
    </source>
</reference>
<protein>
    <recommendedName>
        <fullName evidence="4">DNA-binding protein</fullName>
    </recommendedName>
</protein>
<keyword evidence="3" id="KW-1185">Reference proteome</keyword>
<evidence type="ECO:0000313" key="2">
    <source>
        <dbReference type="EMBL" id="ADB32012.1"/>
    </source>
</evidence>
<evidence type="ECO:0008006" key="4">
    <source>
        <dbReference type="Google" id="ProtNLM"/>
    </source>
</evidence>
<reference evidence="2 3" key="2">
    <citation type="journal article" date="2010" name="Stand. Genomic Sci.">
        <title>Complete genome sequence of Kribbella flavida type strain (IFO 14399).</title>
        <authorList>
            <person name="Pukall R."/>
            <person name="Lapidus A."/>
            <person name="Glavina Del Rio T."/>
            <person name="Copeland A."/>
            <person name="Tice H."/>
            <person name="Cheng J.-F."/>
            <person name="Lucas S."/>
            <person name="Chen F."/>
            <person name="Nolan M."/>
            <person name="LaButti K."/>
            <person name="Pati A."/>
            <person name="Ivanova N."/>
            <person name="Mavrommatis K."/>
            <person name="Mikhailova N."/>
            <person name="Pitluck S."/>
            <person name="Bruce D."/>
            <person name="Goodwin L."/>
            <person name="Land M."/>
            <person name="Hauser L."/>
            <person name="Chang Y.-J."/>
            <person name="Jeffries C.D."/>
            <person name="Chen A."/>
            <person name="Palaniappan K."/>
            <person name="Chain P."/>
            <person name="Rohde M."/>
            <person name="Goeker M."/>
            <person name="Bristow J."/>
            <person name="Eisen J.A."/>
            <person name="Markowitz V."/>
            <person name="Hugenholtz P."/>
            <person name="Kyrpides N.C."/>
            <person name="Klenk H.-P."/>
            <person name="Brettin T."/>
        </authorList>
    </citation>
    <scope>NUCLEOTIDE SEQUENCE [LARGE SCALE GENOMIC DNA]</scope>
    <source>
        <strain evidence="3">DSM 17836 / JCM 10339 / NBRC 14399</strain>
    </source>
</reference>
<accession>D2Q1M3</accession>
<evidence type="ECO:0000256" key="1">
    <source>
        <dbReference type="SAM" id="MobiDB-lite"/>
    </source>
</evidence>
<organism evidence="2 3">
    <name type="scientific">Kribbella flavida (strain DSM 17836 / JCM 10339 / NBRC 14399)</name>
    <dbReference type="NCBI Taxonomy" id="479435"/>
    <lineage>
        <taxon>Bacteria</taxon>
        <taxon>Bacillati</taxon>
        <taxon>Actinomycetota</taxon>
        <taxon>Actinomycetes</taxon>
        <taxon>Propionibacteriales</taxon>
        <taxon>Kribbellaceae</taxon>
        <taxon>Kribbella</taxon>
    </lineage>
</organism>
<dbReference type="STRING" id="479435.Kfla_2947"/>
<dbReference type="KEGG" id="kfl:Kfla_2947"/>
<gene>
    <name evidence="2" type="ordered locus">Kfla_2947</name>
</gene>
<evidence type="ECO:0000313" key="3">
    <source>
        <dbReference type="Proteomes" id="UP000007967"/>
    </source>
</evidence>
<dbReference type="HOGENOM" id="CLU_1388644_0_0_11"/>
<feature type="compositionally biased region" description="Low complexity" evidence="1">
    <location>
        <begin position="89"/>
        <end position="111"/>
    </location>
</feature>
<feature type="region of interest" description="Disordered" evidence="1">
    <location>
        <begin position="1"/>
        <end position="30"/>
    </location>
</feature>
<dbReference type="AlphaFoldDB" id="D2Q1M3"/>
<sequence length="196" mass="20819">MRKGGGVRDRRDSAGADDRASAERERQARRELLALGADGLERRPWQPAPIPPSAADLIHFFLWRSSVAAEQALEAPTAYRVKGDRKAPEASTTTPEASTRTPEATTATPGARAAAAYGVPAEADLREAALAALRLLPVARAELDQLETGLLFTARGLGLTWGQMAQALGLNSPQACQQRLDRLTSRGARATDGPAT</sequence>
<dbReference type="EMBL" id="CP001736">
    <property type="protein sequence ID" value="ADB32012.1"/>
    <property type="molecule type" value="Genomic_DNA"/>
</dbReference>